<dbReference type="GO" id="GO:0060090">
    <property type="term" value="F:molecular adaptor activity"/>
    <property type="evidence" value="ECO:0007669"/>
    <property type="project" value="TreeGrafter"/>
</dbReference>
<accession>A0AA88IJN2</accession>
<feature type="coiled-coil region" evidence="2">
    <location>
        <begin position="999"/>
        <end position="1056"/>
    </location>
</feature>
<dbReference type="GO" id="GO:0034045">
    <property type="term" value="C:phagophore assembly site membrane"/>
    <property type="evidence" value="ECO:0007669"/>
    <property type="project" value="TreeGrafter"/>
</dbReference>
<feature type="compositionally biased region" description="Low complexity" evidence="3">
    <location>
        <begin position="1088"/>
        <end position="1097"/>
    </location>
</feature>
<evidence type="ECO:0000256" key="1">
    <source>
        <dbReference type="ARBA" id="ARBA00023006"/>
    </source>
</evidence>
<comment type="caution">
    <text evidence="5">The sequence shown here is derived from an EMBL/GenBank/DDBJ whole genome shotgun (WGS) entry which is preliminary data.</text>
</comment>
<dbReference type="GO" id="GO:1990316">
    <property type="term" value="C:Atg1/ULK1 kinase complex"/>
    <property type="evidence" value="ECO:0007669"/>
    <property type="project" value="TreeGrafter"/>
</dbReference>
<evidence type="ECO:0000256" key="2">
    <source>
        <dbReference type="SAM" id="Coils"/>
    </source>
</evidence>
<keyword evidence="6" id="KW-1185">Reference proteome</keyword>
<dbReference type="GO" id="GO:0000045">
    <property type="term" value="P:autophagosome assembly"/>
    <property type="evidence" value="ECO:0007669"/>
    <property type="project" value="InterPro"/>
</dbReference>
<feature type="coiled-coil region" evidence="2">
    <location>
        <begin position="826"/>
        <end position="935"/>
    </location>
</feature>
<dbReference type="Gene3D" id="3.10.20.90">
    <property type="entry name" value="Phosphatidylinositol 3-kinase Catalytic Subunit, Chain A, domain 1"/>
    <property type="match status" value="1"/>
</dbReference>
<feature type="coiled-coil region" evidence="2">
    <location>
        <begin position="718"/>
        <end position="783"/>
    </location>
</feature>
<dbReference type="GO" id="GO:0000422">
    <property type="term" value="P:autophagy of mitochondrion"/>
    <property type="evidence" value="ECO:0007669"/>
    <property type="project" value="TreeGrafter"/>
</dbReference>
<dbReference type="GO" id="GO:0034727">
    <property type="term" value="P:piecemeal microautophagy of the nucleus"/>
    <property type="evidence" value="ECO:0007669"/>
    <property type="project" value="TreeGrafter"/>
</dbReference>
<keyword evidence="1" id="KW-0072">Autophagy</keyword>
<organism evidence="5 6">
    <name type="scientific">Artemia franciscana</name>
    <name type="common">Brine shrimp</name>
    <name type="synonym">Artemia sanfranciscana</name>
    <dbReference type="NCBI Taxonomy" id="6661"/>
    <lineage>
        <taxon>Eukaryota</taxon>
        <taxon>Metazoa</taxon>
        <taxon>Ecdysozoa</taxon>
        <taxon>Arthropoda</taxon>
        <taxon>Crustacea</taxon>
        <taxon>Branchiopoda</taxon>
        <taxon>Anostraca</taxon>
        <taxon>Artemiidae</taxon>
        <taxon>Artemia</taxon>
    </lineage>
</organism>
<dbReference type="PANTHER" id="PTHR13222">
    <property type="entry name" value="RB1-INDUCIBLE COILED-COIL"/>
    <property type="match status" value="1"/>
</dbReference>
<dbReference type="PANTHER" id="PTHR13222:SF1">
    <property type="entry name" value="RB1-INDUCIBLE COILED-COIL PROTEIN 1"/>
    <property type="match status" value="1"/>
</dbReference>
<dbReference type="AlphaFoldDB" id="A0AA88IJN2"/>
<evidence type="ECO:0000256" key="3">
    <source>
        <dbReference type="SAM" id="MobiDB-lite"/>
    </source>
</evidence>
<sequence>MIFVFQVEPGILINLDINVALWSVPKLKELLFQKTEVPVDKQVLLISGGIALDRNEKVCTYTDAGGADEASPIFLFSTLTVDGSTQQQCLPSEFSNDLGLYEEIQKSEVLPDSIEAINVRCRVAQKIHDHCCDILQSIERLVKDQLLQQQGWMAAVANLEDCVTSFQKQFENVQSHLESYPSLRDEFDAAMQSVETALQNLDSVPLVPSLSSLSISDAASVDSGVDQTSSLERQKVSLLQWLDSKDPKNSYITQLYDYGLKLVVQLDQSLTDDQQVELVLRECDNNDMKHIKGITERLAKLEQWKDSAKKVLDSISGSLAALTSNQKRLLTVKDSTVLPELCNSHRKEITGMVQKMNQLLDMRLRLARAKAEMSVNLSQRLRWLIYTEKSISDVTNRVLIQQKALEKLRQYVQLVSQIHSAPKLYEEAIREVLRRRNFIKTYCKWKETTENALKTMEAGEIAVRQDIFDKLDGHFLSSIFKALAAPPPECQEVFLPQIPSGDKSDFNLPHIKEAEIVWLASQLNTNLNPILDIGIPLTFSADSEQKLSSIKEVVVGLKDAIAEIKHVIQDVKVSSCLDIKVACESLKAVVVATEISLASKCDYDYRDWLTYEKEMIADFVNEGNEKGLELLKRLSLIIKERNSIEENLKKLNEEMDVIKEAEERMNAELDKQKTELVMLKQENELLNKEKRDIFETTQKIKEENAALISNVNLLRQLNENITFEKRQMQERLASMETELNEVKDKLRGVKEENDKLNKANLDLENYKEAAKRFEKDNEEMASEKIEHLEKLKVSENKITSLIDQLHSEIQKVKDSDAEKQCLIDKVSTTENELKSLKILVKNLEEEKEEILRNKEQLNSVKVGLEAENAKSKEAYREAKDTWESHEKQIILVHELELEEVQSTSDEIIKALKKALEDKNNENRELAMKVEFLETQSKEAVTNQNLIDSLISKHRKEIELKESTLRDDYEQQINIMKHGIEAQIEKEKKSSIDMEKEQMLKDKDAKIEELNKTINGIKKDHEGIIADLRSTLEEEYLKGLETQRQNLSIQYRQELETQRLRFRMVTSKATSDLADPDLSRSLRTDPMTSSVILSSPSSPRLMRTASKEKPQKVTANEGSIVTVEYDPNRSAWFVVGNTDALHLVHTDCTSSLGDPAGQARVKITKKECCMVRKDGNRYNLPRGKQFFRIRVEKMNIQE</sequence>
<dbReference type="GO" id="GO:0019901">
    <property type="term" value="F:protein kinase binding"/>
    <property type="evidence" value="ECO:0007669"/>
    <property type="project" value="TreeGrafter"/>
</dbReference>
<dbReference type="InterPro" id="IPR040040">
    <property type="entry name" value="ATG11"/>
</dbReference>
<evidence type="ECO:0000313" key="6">
    <source>
        <dbReference type="Proteomes" id="UP001187531"/>
    </source>
</evidence>
<dbReference type="GO" id="GO:0061723">
    <property type="term" value="P:glycophagy"/>
    <property type="evidence" value="ECO:0007669"/>
    <property type="project" value="TreeGrafter"/>
</dbReference>
<name>A0AA88IJN2_ARTSF</name>
<proteinExistence type="predicted"/>
<feature type="region of interest" description="Disordered" evidence="3">
    <location>
        <begin position="1087"/>
        <end position="1112"/>
    </location>
</feature>
<evidence type="ECO:0000259" key="4">
    <source>
        <dbReference type="Pfam" id="PF04108"/>
    </source>
</evidence>
<reference evidence="5" key="1">
    <citation type="submission" date="2023-07" db="EMBL/GenBank/DDBJ databases">
        <title>Chromosome-level genome assembly of Artemia franciscana.</title>
        <authorList>
            <person name="Jo E."/>
        </authorList>
    </citation>
    <scope>NUCLEOTIDE SEQUENCE</scope>
    <source>
        <tissue evidence="5">Whole body</tissue>
    </source>
</reference>
<dbReference type="GO" id="GO:0061709">
    <property type="term" value="P:reticulophagy"/>
    <property type="evidence" value="ECO:0007669"/>
    <property type="project" value="TreeGrafter"/>
</dbReference>
<dbReference type="EMBL" id="JAVRJZ010000005">
    <property type="protein sequence ID" value="KAK2722947.1"/>
    <property type="molecule type" value="Genomic_DNA"/>
</dbReference>
<protein>
    <recommendedName>
        <fullName evidence="4">Autophagy protein ATG17-like domain-containing protein</fullName>
    </recommendedName>
</protein>
<feature type="domain" description="Autophagy protein ATG17-like" evidence="4">
    <location>
        <begin position="113"/>
        <end position="466"/>
    </location>
</feature>
<keyword evidence="2" id="KW-0175">Coiled coil</keyword>
<dbReference type="Proteomes" id="UP001187531">
    <property type="component" value="Unassembled WGS sequence"/>
</dbReference>
<dbReference type="GO" id="GO:0034517">
    <property type="term" value="P:ribophagy"/>
    <property type="evidence" value="ECO:0007669"/>
    <property type="project" value="TreeGrafter"/>
</dbReference>
<dbReference type="InterPro" id="IPR045326">
    <property type="entry name" value="ATG17-like_dom"/>
</dbReference>
<feature type="coiled-coil region" evidence="2">
    <location>
        <begin position="634"/>
        <end position="689"/>
    </location>
</feature>
<evidence type="ECO:0000313" key="5">
    <source>
        <dbReference type="EMBL" id="KAK2722947.1"/>
    </source>
</evidence>
<dbReference type="Pfam" id="PF04108">
    <property type="entry name" value="ATG17_like"/>
    <property type="match status" value="1"/>
</dbReference>
<gene>
    <name evidence="5" type="ORF">QYM36_003217</name>
</gene>